<reference evidence="5" key="1">
    <citation type="submission" date="2021-12" db="EMBL/GenBank/DDBJ databases">
        <authorList>
            <person name="King R."/>
        </authorList>
    </citation>
    <scope>NUCLEOTIDE SEQUENCE</scope>
</reference>
<evidence type="ECO:0000256" key="2">
    <source>
        <dbReference type="ARBA" id="ARBA00021776"/>
    </source>
</evidence>
<comment type="subcellular location">
    <subcellularLocation>
        <location evidence="1">Mitochondrion</location>
    </subcellularLocation>
</comment>
<dbReference type="EMBL" id="OV121136">
    <property type="protein sequence ID" value="CAH0556678.1"/>
    <property type="molecule type" value="Genomic_DNA"/>
</dbReference>
<organism evidence="5 6">
    <name type="scientific">Brassicogethes aeneus</name>
    <name type="common">Rape pollen beetle</name>
    <name type="synonym">Meligethes aeneus</name>
    <dbReference type="NCBI Taxonomy" id="1431903"/>
    <lineage>
        <taxon>Eukaryota</taxon>
        <taxon>Metazoa</taxon>
        <taxon>Ecdysozoa</taxon>
        <taxon>Arthropoda</taxon>
        <taxon>Hexapoda</taxon>
        <taxon>Insecta</taxon>
        <taxon>Pterygota</taxon>
        <taxon>Neoptera</taxon>
        <taxon>Endopterygota</taxon>
        <taxon>Coleoptera</taxon>
        <taxon>Polyphaga</taxon>
        <taxon>Cucujiformia</taxon>
        <taxon>Nitidulidae</taxon>
        <taxon>Meligethinae</taxon>
        <taxon>Brassicogethes</taxon>
    </lineage>
</organism>
<dbReference type="InterPro" id="IPR036748">
    <property type="entry name" value="MTH938-like_sf"/>
</dbReference>
<dbReference type="GO" id="GO:0005743">
    <property type="term" value="C:mitochondrial inner membrane"/>
    <property type="evidence" value="ECO:0007669"/>
    <property type="project" value="TreeGrafter"/>
</dbReference>
<dbReference type="OrthoDB" id="20681at2759"/>
<evidence type="ECO:0000313" key="5">
    <source>
        <dbReference type="EMBL" id="CAH0556678.1"/>
    </source>
</evidence>
<dbReference type="InterPro" id="IPR034095">
    <property type="entry name" value="NDUF3"/>
</dbReference>
<keyword evidence="6" id="KW-1185">Reference proteome</keyword>
<dbReference type="Proteomes" id="UP001154078">
    <property type="component" value="Chromosome 5"/>
</dbReference>
<dbReference type="SUPFAM" id="SSF64076">
    <property type="entry name" value="MTH938-like"/>
    <property type="match status" value="1"/>
</dbReference>
<dbReference type="Gene3D" id="3.40.1230.10">
    <property type="entry name" value="MTH938-like"/>
    <property type="match status" value="1"/>
</dbReference>
<dbReference type="InterPro" id="IPR007523">
    <property type="entry name" value="NDUFAF3/AAMDC"/>
</dbReference>
<dbReference type="PANTHER" id="PTHR21192:SF2">
    <property type="entry name" value="NADH DEHYDROGENASE [UBIQUINONE] 1 ALPHA SUBCOMPLEX ASSEMBLY FACTOR 3"/>
    <property type="match status" value="1"/>
</dbReference>
<evidence type="ECO:0000256" key="3">
    <source>
        <dbReference type="ARBA" id="ARBA00023128"/>
    </source>
</evidence>
<dbReference type="GO" id="GO:0032981">
    <property type="term" value="P:mitochondrial respiratory chain complex I assembly"/>
    <property type="evidence" value="ECO:0007669"/>
    <property type="project" value="InterPro"/>
</dbReference>
<keyword evidence="3" id="KW-0496">Mitochondrion</keyword>
<name>A0A9P0FJ73_BRAAE</name>
<dbReference type="AlphaFoldDB" id="A0A9P0FJ73"/>
<dbReference type="Pfam" id="PF04430">
    <property type="entry name" value="DUF498"/>
    <property type="match status" value="1"/>
</dbReference>
<gene>
    <name evidence="5" type="ORF">MELIAE_LOCUS7570</name>
</gene>
<evidence type="ECO:0000313" key="6">
    <source>
        <dbReference type="Proteomes" id="UP001154078"/>
    </source>
</evidence>
<dbReference type="CDD" id="cd05125">
    <property type="entry name" value="Mth938_2P1-like"/>
    <property type="match status" value="1"/>
</dbReference>
<proteinExistence type="inferred from homology"/>
<protein>
    <recommendedName>
        <fullName evidence="2">NADH dehydrogenase [ubiquinone] 1 alpha subcomplex assembly factor 3</fullName>
    </recommendedName>
</protein>
<sequence>MLNKIAQNLTKQVFNSTIRRKLHKSKWLLGTSTYEGDGKTTLNILNNEADMGLMIDGFSQVGFRLNNGFTVLGPMVIFPKSVLSWNVNDLEDINEESLSLFKILEPKLDILVVGVGDRAKDFNFVHKLLPFSKQFKIAFEVMPTEQACSTFNFLNSEGRNVAGALIPPKTITTSDDDELNTKMRYANLYGPD</sequence>
<evidence type="ECO:0000256" key="1">
    <source>
        <dbReference type="ARBA" id="ARBA00004173"/>
    </source>
</evidence>
<accession>A0A9P0FJ73</accession>
<evidence type="ECO:0000256" key="4">
    <source>
        <dbReference type="ARBA" id="ARBA00049984"/>
    </source>
</evidence>
<comment type="similarity">
    <text evidence="4">Belongs to the NDUFAF3 family.</text>
</comment>
<dbReference type="PANTHER" id="PTHR21192">
    <property type="entry name" value="NUCLEAR PROTEIN E3-3"/>
    <property type="match status" value="1"/>
</dbReference>